<comment type="function">
    <text evidence="2">Catalyzes the phosphorylation of pyruvate to phosphoenolpyruvate.</text>
</comment>
<gene>
    <name evidence="15" type="ORF">B2A_02753</name>
</gene>
<dbReference type="EC" id="2.7.9.2" evidence="5"/>
<keyword evidence="7" id="KW-0479">Metal-binding</keyword>
<name>T1C8J9_9ZZZZ</name>
<evidence type="ECO:0000256" key="9">
    <source>
        <dbReference type="ARBA" id="ARBA00022777"/>
    </source>
</evidence>
<comment type="caution">
    <text evidence="15">The sequence shown here is derived from an EMBL/GenBank/DDBJ whole genome shotgun (WGS) entry which is preliminary data.</text>
</comment>
<sequence>FVETARVPKGFVATTYVYNSLRKVLSDKGVFEYAKLYANDKLSKAAYLTKISECFRDIEFEALVQDEILNWAKRIGERLVVRSSATQEDLSDRSFAGIFDSFLDVKPPDVTTAIKNVFKSMFSPRAVKYILENGIRIEKMEMACIVQEFIPNAKYGVGFFFEKKANKYCVI</sequence>
<evidence type="ECO:0000256" key="2">
    <source>
        <dbReference type="ARBA" id="ARBA00002988"/>
    </source>
</evidence>
<dbReference type="SUPFAM" id="SSF56059">
    <property type="entry name" value="Glutathione synthetase ATP-binding domain-like"/>
    <property type="match status" value="1"/>
</dbReference>
<dbReference type="Pfam" id="PF01326">
    <property type="entry name" value="PPDK_N"/>
    <property type="match status" value="1"/>
</dbReference>
<evidence type="ECO:0000256" key="7">
    <source>
        <dbReference type="ARBA" id="ARBA00022723"/>
    </source>
</evidence>
<proteinExistence type="inferred from homology"/>
<reference evidence="15" key="2">
    <citation type="journal article" date="2014" name="ISME J.">
        <title>Microbial stratification in low pH oxic and suboxic macroscopic growths along an acid mine drainage.</title>
        <authorList>
            <person name="Mendez-Garcia C."/>
            <person name="Mesa V."/>
            <person name="Sprenger R.R."/>
            <person name="Richter M."/>
            <person name="Diez M.S."/>
            <person name="Solano J."/>
            <person name="Bargiela R."/>
            <person name="Golyshina O.V."/>
            <person name="Manteca A."/>
            <person name="Ramos J.L."/>
            <person name="Gallego J.R."/>
            <person name="Llorente I."/>
            <person name="Martins Dos Santos V.A."/>
            <person name="Jensen O.N."/>
            <person name="Pelaez A.I."/>
            <person name="Sanchez J."/>
            <person name="Ferrer M."/>
        </authorList>
    </citation>
    <scope>NUCLEOTIDE SEQUENCE</scope>
</reference>
<comment type="similarity">
    <text evidence="4">Belongs to the PEP-utilizing enzyme family.</text>
</comment>
<evidence type="ECO:0000256" key="3">
    <source>
        <dbReference type="ARBA" id="ARBA00004742"/>
    </source>
</evidence>
<dbReference type="GO" id="GO:0046872">
    <property type="term" value="F:metal ion binding"/>
    <property type="evidence" value="ECO:0007669"/>
    <property type="project" value="UniProtKB-KW"/>
</dbReference>
<evidence type="ECO:0000256" key="13">
    <source>
        <dbReference type="ARBA" id="ARBA00047700"/>
    </source>
</evidence>
<feature type="domain" description="Pyruvate phosphate dikinase AMP/ATP-binding" evidence="14">
    <location>
        <begin position="6"/>
        <end position="162"/>
    </location>
</feature>
<evidence type="ECO:0000256" key="4">
    <source>
        <dbReference type="ARBA" id="ARBA00007837"/>
    </source>
</evidence>
<dbReference type="UniPathway" id="UPA00138"/>
<dbReference type="InterPro" id="IPR006319">
    <property type="entry name" value="PEP_synth"/>
</dbReference>
<keyword evidence="6 15" id="KW-0808">Transferase</keyword>
<dbReference type="GO" id="GO:0006094">
    <property type="term" value="P:gluconeogenesis"/>
    <property type="evidence" value="ECO:0007669"/>
    <property type="project" value="UniProtKB-UniPathway"/>
</dbReference>
<keyword evidence="8" id="KW-0547">Nucleotide-binding</keyword>
<dbReference type="InterPro" id="IPR013815">
    <property type="entry name" value="ATP_grasp_subdomain_1"/>
</dbReference>
<keyword evidence="15" id="KW-0670">Pyruvate</keyword>
<evidence type="ECO:0000256" key="10">
    <source>
        <dbReference type="ARBA" id="ARBA00022840"/>
    </source>
</evidence>
<accession>T1C8J9</accession>
<feature type="non-terminal residue" evidence="15">
    <location>
        <position position="1"/>
    </location>
</feature>
<dbReference type="Gene3D" id="3.30.1490.20">
    <property type="entry name" value="ATP-grasp fold, A domain"/>
    <property type="match status" value="1"/>
</dbReference>
<reference evidence="15" key="1">
    <citation type="submission" date="2013-08" db="EMBL/GenBank/DDBJ databases">
        <authorList>
            <person name="Mendez C."/>
            <person name="Richter M."/>
            <person name="Ferrer M."/>
            <person name="Sanchez J."/>
        </authorList>
    </citation>
    <scope>NUCLEOTIDE SEQUENCE</scope>
</reference>
<dbReference type="PANTHER" id="PTHR43030:SF1">
    <property type="entry name" value="PHOSPHOENOLPYRUVATE SYNTHASE"/>
    <property type="match status" value="1"/>
</dbReference>
<evidence type="ECO:0000256" key="1">
    <source>
        <dbReference type="ARBA" id="ARBA00001946"/>
    </source>
</evidence>
<dbReference type="GO" id="GO:0005524">
    <property type="term" value="F:ATP binding"/>
    <property type="evidence" value="ECO:0007669"/>
    <property type="project" value="UniProtKB-KW"/>
</dbReference>
<comment type="catalytic activity">
    <reaction evidence="13">
        <text>pyruvate + ATP + H2O = phosphoenolpyruvate + AMP + phosphate + 2 H(+)</text>
        <dbReference type="Rhea" id="RHEA:11364"/>
        <dbReference type="ChEBI" id="CHEBI:15361"/>
        <dbReference type="ChEBI" id="CHEBI:15377"/>
        <dbReference type="ChEBI" id="CHEBI:15378"/>
        <dbReference type="ChEBI" id="CHEBI:30616"/>
        <dbReference type="ChEBI" id="CHEBI:43474"/>
        <dbReference type="ChEBI" id="CHEBI:58702"/>
        <dbReference type="ChEBI" id="CHEBI:456215"/>
        <dbReference type="EC" id="2.7.9.2"/>
    </reaction>
</comment>
<keyword evidence="9 15" id="KW-0418">Kinase</keyword>
<protein>
    <recommendedName>
        <fullName evidence="5">pyruvate, water dikinase</fullName>
        <ecNumber evidence="5">2.7.9.2</ecNumber>
    </recommendedName>
    <alternativeName>
        <fullName evidence="12">Pyruvate, water dikinase</fullName>
    </alternativeName>
</protein>
<evidence type="ECO:0000256" key="8">
    <source>
        <dbReference type="ARBA" id="ARBA00022741"/>
    </source>
</evidence>
<keyword evidence="10" id="KW-0067">ATP-binding</keyword>
<evidence type="ECO:0000256" key="6">
    <source>
        <dbReference type="ARBA" id="ARBA00022679"/>
    </source>
</evidence>
<evidence type="ECO:0000256" key="12">
    <source>
        <dbReference type="ARBA" id="ARBA00033470"/>
    </source>
</evidence>
<evidence type="ECO:0000259" key="14">
    <source>
        <dbReference type="Pfam" id="PF01326"/>
    </source>
</evidence>
<dbReference type="GO" id="GO:0008986">
    <property type="term" value="F:pyruvate, water dikinase activity"/>
    <property type="evidence" value="ECO:0007669"/>
    <property type="project" value="UniProtKB-EC"/>
</dbReference>
<organism evidence="15">
    <name type="scientific">mine drainage metagenome</name>
    <dbReference type="NCBI Taxonomy" id="410659"/>
    <lineage>
        <taxon>unclassified sequences</taxon>
        <taxon>metagenomes</taxon>
        <taxon>ecological metagenomes</taxon>
    </lineage>
</organism>
<feature type="non-terminal residue" evidence="15">
    <location>
        <position position="171"/>
    </location>
</feature>
<dbReference type="InterPro" id="IPR002192">
    <property type="entry name" value="PPDK_AMP/ATP-bd"/>
</dbReference>
<keyword evidence="11" id="KW-0460">Magnesium</keyword>
<comment type="pathway">
    <text evidence="3">Carbohydrate biosynthesis; gluconeogenesis.</text>
</comment>
<evidence type="ECO:0000313" key="15">
    <source>
        <dbReference type="EMBL" id="EQD62560.1"/>
    </source>
</evidence>
<evidence type="ECO:0000256" key="11">
    <source>
        <dbReference type="ARBA" id="ARBA00022842"/>
    </source>
</evidence>
<comment type="cofactor">
    <cofactor evidence="1">
        <name>Mg(2+)</name>
        <dbReference type="ChEBI" id="CHEBI:18420"/>
    </cofactor>
</comment>
<evidence type="ECO:0000256" key="5">
    <source>
        <dbReference type="ARBA" id="ARBA00011996"/>
    </source>
</evidence>
<dbReference type="PANTHER" id="PTHR43030">
    <property type="entry name" value="PHOSPHOENOLPYRUVATE SYNTHASE"/>
    <property type="match status" value="1"/>
</dbReference>
<dbReference type="EMBL" id="AUZZ01001874">
    <property type="protein sequence ID" value="EQD62560.1"/>
    <property type="molecule type" value="Genomic_DNA"/>
</dbReference>
<dbReference type="AlphaFoldDB" id="T1C8J9"/>